<evidence type="ECO:0000256" key="1">
    <source>
        <dbReference type="ARBA" id="ARBA00023098"/>
    </source>
</evidence>
<sequence length="570" mass="63176">MAETEIPLARPDRSPPCRPATFELGLALAGAVSGGAYAAGVLDFLYEALERWYAARERGEKVPAHDVLLRVISGASAGSVNGLISAVALPYAFAHVHASDTQGGGANPFYDTWVRRIDISWLLGTGDLDDPTQPIVSLLDSRCIDRIAEHVLAFEGPAMARPYIASPLKCIFTVTNLRGMPYRVPFAGSKSQQAHSMVAHSDYLRFAVNTGQGIYERTWEYPDDLYVAHPKQLPDRSWTAILRASLASSAFPAGLCYRGIERRWSDYMQRAVMVPDVNGRVSMVPILPDATRLPGQGATYRFVAVDGGAMDNEPFELARVELAGALGRNPRRGDEVNRIVVMIDPFPEPDDLGPEHADEINVVESMAALFTSWKQQARFKPEEVALAMDDTVYSRFLIAPTRPSPRDGSPRVGSRAIAAGALGGFSGFFSEAYRKHDFLLGRRNAQRFLSEHFLVPVTNPIVSAWATDPDMHCFLRERDGALYAPVIPLIEACDPAARQDPLPTWPKGAFDPASLQKPLRNRLQALYRAGTNKWKDKLLTWLAWRFYARGKLMDIARRRVERALRDADLW</sequence>
<comment type="caution">
    <text evidence="4">The sequence shown here is derived from an EMBL/GenBank/DDBJ whole genome shotgun (WGS) entry which is preliminary data.</text>
</comment>
<dbReference type="PROSITE" id="PS51635">
    <property type="entry name" value="PNPLA"/>
    <property type="match status" value="1"/>
</dbReference>
<dbReference type="InterPro" id="IPR016035">
    <property type="entry name" value="Acyl_Trfase/lysoPLipase"/>
</dbReference>
<evidence type="ECO:0000259" key="3">
    <source>
        <dbReference type="PROSITE" id="PS51635"/>
    </source>
</evidence>
<dbReference type="GO" id="GO:0016042">
    <property type="term" value="P:lipid catabolic process"/>
    <property type="evidence" value="ECO:0007669"/>
    <property type="project" value="UniProtKB-UniRule"/>
</dbReference>
<protein>
    <recommendedName>
        <fullName evidence="3">PNPLA domain-containing protein</fullName>
    </recommendedName>
</protein>
<accession>A0A7X5UB44</accession>
<comment type="caution">
    <text evidence="2">Lacks conserved residue(s) required for the propagation of feature annotation.</text>
</comment>
<dbReference type="RefSeq" id="WP_166948646.1">
    <property type="nucleotide sequence ID" value="NZ_JAARLZ010000006.1"/>
</dbReference>
<dbReference type="Pfam" id="PF01734">
    <property type="entry name" value="Patatin"/>
    <property type="match status" value="1"/>
</dbReference>
<organism evidence="4 5">
    <name type="scientific">Luteibacter anthropi</name>
    <dbReference type="NCBI Taxonomy" id="564369"/>
    <lineage>
        <taxon>Bacteria</taxon>
        <taxon>Pseudomonadati</taxon>
        <taxon>Pseudomonadota</taxon>
        <taxon>Gammaproteobacteria</taxon>
        <taxon>Lysobacterales</taxon>
        <taxon>Rhodanobacteraceae</taxon>
        <taxon>Luteibacter</taxon>
    </lineage>
</organism>
<feature type="active site" description="Proton acceptor" evidence="2">
    <location>
        <position position="306"/>
    </location>
</feature>
<dbReference type="EMBL" id="JAARLZ010000006">
    <property type="protein sequence ID" value="NII07074.1"/>
    <property type="molecule type" value="Genomic_DNA"/>
</dbReference>
<feature type="short sequence motif" description="DGA/G" evidence="2">
    <location>
        <begin position="306"/>
        <end position="308"/>
    </location>
</feature>
<evidence type="ECO:0000256" key="2">
    <source>
        <dbReference type="PROSITE-ProRule" id="PRU01161"/>
    </source>
</evidence>
<feature type="short sequence motif" description="GXSXG" evidence="2">
    <location>
        <begin position="74"/>
        <end position="78"/>
    </location>
</feature>
<evidence type="ECO:0000313" key="4">
    <source>
        <dbReference type="EMBL" id="NII07074.1"/>
    </source>
</evidence>
<keyword evidence="2" id="KW-0378">Hydrolase</keyword>
<dbReference type="InterPro" id="IPR002641">
    <property type="entry name" value="PNPLA_dom"/>
</dbReference>
<feature type="domain" description="PNPLA" evidence="3">
    <location>
        <begin position="26"/>
        <end position="319"/>
    </location>
</feature>
<dbReference type="AlphaFoldDB" id="A0A7X5UB44"/>
<reference evidence="4 5" key="1">
    <citation type="submission" date="2020-03" db="EMBL/GenBank/DDBJ databases">
        <authorList>
            <person name="Lai Q."/>
        </authorList>
    </citation>
    <scope>NUCLEOTIDE SEQUENCE [LARGE SCALE GENOMIC DNA]</scope>
    <source>
        <strain evidence="4 5">CCUG 25036</strain>
    </source>
</reference>
<keyword evidence="5" id="KW-1185">Reference proteome</keyword>
<keyword evidence="2" id="KW-0442">Lipid degradation</keyword>
<dbReference type="SUPFAM" id="SSF52151">
    <property type="entry name" value="FabD/lysophospholipase-like"/>
    <property type="match status" value="1"/>
</dbReference>
<dbReference type="Proteomes" id="UP000490980">
    <property type="component" value="Unassembled WGS sequence"/>
</dbReference>
<proteinExistence type="predicted"/>
<gene>
    <name evidence="4" type="ORF">HBF25_11810</name>
</gene>
<dbReference type="GO" id="GO:0016787">
    <property type="term" value="F:hydrolase activity"/>
    <property type="evidence" value="ECO:0007669"/>
    <property type="project" value="UniProtKB-UniRule"/>
</dbReference>
<evidence type="ECO:0000313" key="5">
    <source>
        <dbReference type="Proteomes" id="UP000490980"/>
    </source>
</evidence>
<feature type="active site" description="Nucleophile" evidence="2">
    <location>
        <position position="76"/>
    </location>
</feature>
<name>A0A7X5UB44_9GAMM</name>
<keyword evidence="1 2" id="KW-0443">Lipid metabolism</keyword>